<dbReference type="InterPro" id="IPR034660">
    <property type="entry name" value="DinB/YfiT-like"/>
</dbReference>
<reference evidence="3 4" key="1">
    <citation type="submission" date="2019-03" db="EMBL/GenBank/DDBJ databases">
        <title>Draft genome sequences of novel Actinobacteria.</title>
        <authorList>
            <person name="Sahin N."/>
            <person name="Ay H."/>
            <person name="Saygin H."/>
        </authorList>
    </citation>
    <scope>NUCLEOTIDE SEQUENCE [LARGE SCALE GENOMIC DNA]</scope>
    <source>
        <strain evidence="3 4">KC310</strain>
    </source>
</reference>
<gene>
    <name evidence="3" type="ORF">E1292_50230</name>
</gene>
<comment type="caution">
    <text evidence="3">The sequence shown here is derived from an EMBL/GenBank/DDBJ whole genome shotgun (WGS) entry which is preliminary data.</text>
</comment>
<dbReference type="EMBL" id="SMKO01000390">
    <property type="protein sequence ID" value="TDC82609.1"/>
    <property type="molecule type" value="Genomic_DNA"/>
</dbReference>
<evidence type="ECO:0000256" key="2">
    <source>
        <dbReference type="ARBA" id="ARBA00022723"/>
    </source>
</evidence>
<keyword evidence="2" id="KW-0479">Metal-binding</keyword>
<evidence type="ECO:0000313" key="4">
    <source>
        <dbReference type="Proteomes" id="UP000295258"/>
    </source>
</evidence>
<name>A0A4R4U7S2_9ACTN</name>
<sequence>MDSDEDADLQKLHGWASQAEQLWEQVLAKPIDVERVVIVDNGTREVRAGIFVAQALNHANHHREQVCAILTGLGIEPPDIQAWEFAWATGRIWERK</sequence>
<dbReference type="GO" id="GO:0046872">
    <property type="term" value="F:metal ion binding"/>
    <property type="evidence" value="ECO:0007669"/>
    <property type="project" value="UniProtKB-KW"/>
</dbReference>
<comment type="similarity">
    <text evidence="1">Belongs to the DinB family.</text>
</comment>
<evidence type="ECO:0000256" key="1">
    <source>
        <dbReference type="ARBA" id="ARBA00008635"/>
    </source>
</evidence>
<accession>A0A4R4U7S2</accession>
<dbReference type="SUPFAM" id="SSF109854">
    <property type="entry name" value="DinB/YfiT-like putative metalloenzymes"/>
    <property type="match status" value="1"/>
</dbReference>
<dbReference type="Gene3D" id="1.20.120.450">
    <property type="entry name" value="dinb family like domain"/>
    <property type="match status" value="1"/>
</dbReference>
<evidence type="ECO:0008006" key="5">
    <source>
        <dbReference type="Google" id="ProtNLM"/>
    </source>
</evidence>
<proteinExistence type="inferred from homology"/>
<keyword evidence="4" id="KW-1185">Reference proteome</keyword>
<organism evidence="3 4">
    <name type="scientific">Nonomuraea deserti</name>
    <dbReference type="NCBI Taxonomy" id="1848322"/>
    <lineage>
        <taxon>Bacteria</taxon>
        <taxon>Bacillati</taxon>
        <taxon>Actinomycetota</taxon>
        <taxon>Actinomycetes</taxon>
        <taxon>Streptosporangiales</taxon>
        <taxon>Streptosporangiaceae</taxon>
        <taxon>Nonomuraea</taxon>
    </lineage>
</organism>
<dbReference type="InterPro" id="IPR007837">
    <property type="entry name" value="DinB"/>
</dbReference>
<evidence type="ECO:0000313" key="3">
    <source>
        <dbReference type="EMBL" id="TDC82609.1"/>
    </source>
</evidence>
<protein>
    <recommendedName>
        <fullName evidence="5">Damage-inducible protein DinB</fullName>
    </recommendedName>
</protein>
<dbReference type="AlphaFoldDB" id="A0A4R4U7S2"/>
<dbReference type="Proteomes" id="UP000295258">
    <property type="component" value="Unassembled WGS sequence"/>
</dbReference>
<dbReference type="Pfam" id="PF05163">
    <property type="entry name" value="DinB"/>
    <property type="match status" value="1"/>
</dbReference>